<dbReference type="Proteomes" id="UP000033203">
    <property type="component" value="Unassembled WGS sequence"/>
</dbReference>
<reference evidence="2 3" key="1">
    <citation type="submission" date="2015-01" db="EMBL/GenBank/DDBJ databases">
        <title>Genome of Sphingomonas taxi strain 30a.</title>
        <authorList>
            <person name="Eevers N."/>
            <person name="Van Hamme J."/>
            <person name="Bottos E."/>
            <person name="Weyens N."/>
            <person name="Vangronsveld J."/>
        </authorList>
    </citation>
    <scope>NUCLEOTIDE SEQUENCE [LARGE SCALE GENOMIC DNA]</scope>
    <source>
        <strain evidence="2 3">30a</strain>
    </source>
</reference>
<gene>
    <name evidence="2" type="ORF">SR41_17395</name>
</gene>
<feature type="compositionally biased region" description="Basic and acidic residues" evidence="1">
    <location>
        <begin position="122"/>
        <end position="131"/>
    </location>
</feature>
<dbReference type="AlphaFoldDB" id="A0A0D1M1S1"/>
<evidence type="ECO:0000313" key="2">
    <source>
        <dbReference type="EMBL" id="KIU25935.1"/>
    </source>
</evidence>
<evidence type="ECO:0000256" key="1">
    <source>
        <dbReference type="SAM" id="MobiDB-lite"/>
    </source>
</evidence>
<accession>A0A0D1M1S1</accession>
<feature type="region of interest" description="Disordered" evidence="1">
    <location>
        <begin position="121"/>
        <end position="192"/>
    </location>
</feature>
<proteinExistence type="predicted"/>
<comment type="caution">
    <text evidence="2">The sequence shown here is derived from an EMBL/GenBank/DDBJ whole genome shotgun (WGS) entry which is preliminary data.</text>
</comment>
<name>A0A0D1M1S1_9SPHN</name>
<evidence type="ECO:0000313" key="3">
    <source>
        <dbReference type="Proteomes" id="UP000033203"/>
    </source>
</evidence>
<sequence length="192" mass="21200">MAIAALADVGDHAAIADPKSVMLEIGQHIGDRAMTVLRRLDDMRVGPAVPAKVPPFRSDIECIVGHQHDDCQRRENRCANAPHQITSAQRGCLWPTLRDDQQRADRIDRGRPVICGQEAADVDQKRLHQPDSKPGQQVRDQGNGDPDRQHAQCVNRQIRARNGVPAGAGIPEQDCEEARKEDCNACDNGQRQ</sequence>
<organism evidence="2 3">
    <name type="scientific">Sphingomonas melonis</name>
    <dbReference type="NCBI Taxonomy" id="152682"/>
    <lineage>
        <taxon>Bacteria</taxon>
        <taxon>Pseudomonadati</taxon>
        <taxon>Pseudomonadota</taxon>
        <taxon>Alphaproteobacteria</taxon>
        <taxon>Sphingomonadales</taxon>
        <taxon>Sphingomonadaceae</taxon>
        <taxon>Sphingomonas</taxon>
    </lineage>
</organism>
<dbReference type="EMBL" id="JXTP01000092">
    <property type="protein sequence ID" value="KIU25935.1"/>
    <property type="molecule type" value="Genomic_DNA"/>
</dbReference>
<protein>
    <submittedName>
        <fullName evidence="2">Uncharacterized protein</fullName>
    </submittedName>
</protein>